<dbReference type="EMBL" id="UOEU01000710">
    <property type="protein sequence ID" value="VAW38587.1"/>
    <property type="molecule type" value="Genomic_DNA"/>
</dbReference>
<accession>A0A3B0VJR9</accession>
<dbReference type="Gene3D" id="2.60.40.10">
    <property type="entry name" value="Immunoglobulins"/>
    <property type="match status" value="4"/>
</dbReference>
<feature type="domain" description="Amylopullulanase X25" evidence="1">
    <location>
        <begin position="142"/>
        <end position="232"/>
    </location>
</feature>
<feature type="domain" description="Amylopullulanase X25" evidence="1">
    <location>
        <begin position="269"/>
        <end position="359"/>
    </location>
</feature>
<feature type="domain" description="Amylopullulanase X25" evidence="1">
    <location>
        <begin position="371"/>
        <end position="460"/>
    </location>
</feature>
<name>A0A3B0VJR9_9ZZZZ</name>
<dbReference type="CDD" id="cd12962">
    <property type="entry name" value="X25_BaPul_like"/>
    <property type="match status" value="4"/>
</dbReference>
<feature type="domain" description="Amylopullulanase X25" evidence="1">
    <location>
        <begin position="42"/>
        <end position="132"/>
    </location>
</feature>
<evidence type="ECO:0000313" key="2">
    <source>
        <dbReference type="EMBL" id="VAW38587.1"/>
    </source>
</evidence>
<evidence type="ECO:0000259" key="1">
    <source>
        <dbReference type="Pfam" id="PF22058"/>
    </source>
</evidence>
<gene>
    <name evidence="2" type="ORF">MNBD_CHLOROFLEXI01-5175</name>
</gene>
<organism evidence="2">
    <name type="scientific">hydrothermal vent metagenome</name>
    <dbReference type="NCBI Taxonomy" id="652676"/>
    <lineage>
        <taxon>unclassified sequences</taxon>
        <taxon>metagenomes</taxon>
        <taxon>ecological metagenomes</taxon>
    </lineage>
</organism>
<dbReference type="InterPro" id="IPR013783">
    <property type="entry name" value="Ig-like_fold"/>
</dbReference>
<dbReference type="AlphaFoldDB" id="A0A3B0VJR9"/>
<protein>
    <recommendedName>
        <fullName evidence="1">Amylopullulanase X25 domain-containing protein</fullName>
    </recommendedName>
</protein>
<reference evidence="2" key="1">
    <citation type="submission" date="2018-06" db="EMBL/GenBank/DDBJ databases">
        <authorList>
            <person name="Zhirakovskaya E."/>
        </authorList>
    </citation>
    <scope>NUCLEOTIDE SEQUENCE</scope>
</reference>
<dbReference type="Pfam" id="PF22058">
    <property type="entry name" value="X25_BaPul_like"/>
    <property type="match status" value="4"/>
</dbReference>
<proteinExistence type="predicted"/>
<dbReference type="InterPro" id="IPR054409">
    <property type="entry name" value="X25_BaPul-like"/>
</dbReference>
<sequence length="494" mass="52939">MRNKKCINFRFLFIILLGLAVTTLSASAQSDDPATIPPPDSVTIAGSLQPLLGCSGEWNTSCAESQLSYSPKDDLWLATFDLPAGSYEYKAALNETWDDNYGLNAEYYGPNIPLELAEDSSVTFWYDHKTRWVSDSINSLIATVPGSFQDEIGCLGEWAADCLRSLLQDPNGDGLYTFITASIPAGDYEAKVTLNQTWDVNFGADGVADGGNIPFSVADGQAVIFAFNPATNLLTIETSDDVPDGLITQIDASAGGASLPPPAAPFPDTVVIPGTIQSVLGCAGDWDAGCANTALTFSEENQLWTGSFDIPAGEYEYKVALNNSWDVNFGQNAGQGGANIPLVLEEDSSVSFYFDNKTGWVADSINNLIANVSGSFQSELGCTEDWMPGCLASWLQDPDGDGIFTFQTLSIPVGEYEAKVAHNLSWDVNFGEGGAADEANIPFSVLEEETLVTFTYDSRSNLLNISVGSGGIQGNINERSAYWVTADTIAWDIE</sequence>
<feature type="non-terminal residue" evidence="2">
    <location>
        <position position="494"/>
    </location>
</feature>